<gene>
    <name evidence="5" type="ORF">GMD30_00995</name>
    <name evidence="4" type="ORF">M72_07251</name>
</gene>
<reference evidence="6" key="1">
    <citation type="submission" date="2015-05" db="EMBL/GenBank/DDBJ databases">
        <authorList>
            <consortium name="Pathogen Informatics"/>
        </authorList>
    </citation>
    <scope>NUCLEOTIDE SEQUENCE [LARGE SCALE GENOMIC DNA]</scope>
    <source>
        <strain evidence="6">M72</strain>
    </source>
</reference>
<dbReference type="InterPro" id="IPR027417">
    <property type="entry name" value="P-loop_NTPase"/>
</dbReference>
<name>A0A0M6WP19_9FIRM</name>
<dbReference type="OrthoDB" id="9816297at2"/>
<proteinExistence type="predicted"/>
<keyword evidence="4" id="KW-0969">Cilium</keyword>
<evidence type="ECO:0000259" key="3">
    <source>
        <dbReference type="Pfam" id="PF01656"/>
    </source>
</evidence>
<dbReference type="AlphaFoldDB" id="A0A0M6WP19"/>
<feature type="domain" description="CobQ/CobB/MinD/ParA nucleotide binding" evidence="3">
    <location>
        <begin position="25"/>
        <end position="246"/>
    </location>
</feature>
<dbReference type="PANTHER" id="PTHR43384:SF4">
    <property type="entry name" value="CELLULOSE BIOSYNTHESIS PROTEIN BCSQ-RELATED"/>
    <property type="match status" value="1"/>
</dbReference>
<dbReference type="InterPro" id="IPR050625">
    <property type="entry name" value="ParA/MinD_ATPase"/>
</dbReference>
<dbReference type="Gene3D" id="3.40.50.300">
    <property type="entry name" value="P-loop containing nucleotide triphosphate hydrolases"/>
    <property type="match status" value="1"/>
</dbReference>
<keyword evidence="2" id="KW-0067">ATP-binding</keyword>
<dbReference type="EMBL" id="WNAL01000001">
    <property type="protein sequence ID" value="MTR80305.1"/>
    <property type="molecule type" value="Genomic_DNA"/>
</dbReference>
<keyword evidence="4" id="KW-0282">Flagellum</keyword>
<dbReference type="RefSeq" id="WP_022046677.1">
    <property type="nucleotide sequence ID" value="NZ_CP173697.1"/>
</dbReference>
<dbReference type="InterPro" id="IPR025501">
    <property type="entry name" value="MinD_FleN"/>
</dbReference>
<dbReference type="Proteomes" id="UP000446657">
    <property type="component" value="Unassembled WGS sequence"/>
</dbReference>
<dbReference type="PANTHER" id="PTHR43384">
    <property type="entry name" value="SEPTUM SITE-DETERMINING PROTEIN MIND HOMOLOG, CHLOROPLASTIC-RELATED"/>
    <property type="match status" value="1"/>
</dbReference>
<evidence type="ECO:0000313" key="5">
    <source>
        <dbReference type="EMBL" id="MTR80305.1"/>
    </source>
</evidence>
<dbReference type="CDD" id="cd02038">
    <property type="entry name" value="FlhG-like"/>
    <property type="match status" value="1"/>
</dbReference>
<dbReference type="InterPro" id="IPR002586">
    <property type="entry name" value="CobQ/CobB/MinD/ParA_Nub-bd_dom"/>
</dbReference>
<dbReference type="EMBL" id="CVRR01000019">
    <property type="protein sequence ID" value="CRL38610.1"/>
    <property type="molecule type" value="Genomic_DNA"/>
</dbReference>
<evidence type="ECO:0000313" key="6">
    <source>
        <dbReference type="Proteomes" id="UP000049979"/>
    </source>
</evidence>
<keyword evidence="4" id="KW-0966">Cell projection</keyword>
<dbReference type="GO" id="GO:0051782">
    <property type="term" value="P:negative regulation of cell division"/>
    <property type="evidence" value="ECO:0007669"/>
    <property type="project" value="TreeGrafter"/>
</dbReference>
<dbReference type="InterPro" id="IPR033875">
    <property type="entry name" value="FlhG"/>
</dbReference>
<dbReference type="GO" id="GO:0016887">
    <property type="term" value="F:ATP hydrolysis activity"/>
    <property type="evidence" value="ECO:0007669"/>
    <property type="project" value="TreeGrafter"/>
</dbReference>
<dbReference type="SUPFAM" id="SSF52540">
    <property type="entry name" value="P-loop containing nucleoside triphosphate hydrolases"/>
    <property type="match status" value="1"/>
</dbReference>
<sequence>MDQAEQLRNVIKLHNQNNQNNARVVTITSGKGGVGKSNLAVNLAVCLRKAGKRVIIFDADFGLANVEVMFGAIPQYNLSDFIYRGKSIREIITPGPMDIGFISGGSGIIGLNNLTKEQILYIVNSIDTLNELADFILIDTGAGISDQVLEFVMASPEVLLVSTPEPSSLTDAYSLLKALYCNPDFVEEETTIHIVTNRVNSRDEGQAIYEKVNSVVSKFLHGSLNYLGMIPQDAALERAVRQQKTVTMSDPNAKSAKAISCLTDHLLNGTQQKAPVRWGIAQMFSSFLSNRK</sequence>
<evidence type="ECO:0000256" key="2">
    <source>
        <dbReference type="ARBA" id="ARBA00022840"/>
    </source>
</evidence>
<dbReference type="STRING" id="301302.ERS852420_02857"/>
<dbReference type="GO" id="GO:0005524">
    <property type="term" value="F:ATP binding"/>
    <property type="evidence" value="ECO:0007669"/>
    <property type="project" value="UniProtKB-KW"/>
</dbReference>
<evidence type="ECO:0000256" key="1">
    <source>
        <dbReference type="ARBA" id="ARBA00022741"/>
    </source>
</evidence>
<keyword evidence="1" id="KW-0547">Nucleotide-binding</keyword>
<evidence type="ECO:0000313" key="4">
    <source>
        <dbReference type="EMBL" id="CRL38610.1"/>
    </source>
</evidence>
<evidence type="ECO:0000313" key="7">
    <source>
        <dbReference type="Proteomes" id="UP000446657"/>
    </source>
</evidence>
<keyword evidence="6" id="KW-1185">Reference proteome</keyword>
<dbReference type="Pfam" id="PF01656">
    <property type="entry name" value="CbiA"/>
    <property type="match status" value="1"/>
</dbReference>
<dbReference type="Proteomes" id="UP000049979">
    <property type="component" value="Unassembled WGS sequence"/>
</dbReference>
<dbReference type="GO" id="GO:0005829">
    <property type="term" value="C:cytosol"/>
    <property type="evidence" value="ECO:0007669"/>
    <property type="project" value="TreeGrafter"/>
</dbReference>
<reference evidence="4" key="2">
    <citation type="submission" date="2015-05" db="EMBL/GenBank/DDBJ databases">
        <authorList>
            <person name="Wang D.B."/>
            <person name="Wang M."/>
        </authorList>
    </citation>
    <scope>NUCLEOTIDE SEQUENCE [LARGE SCALE GENOMIC DNA]</scope>
    <source>
        <strain evidence="4">M72</strain>
    </source>
</reference>
<reference evidence="5 7" key="3">
    <citation type="journal article" date="2019" name="Nat. Med.">
        <title>A library of human gut bacterial isolates paired with longitudinal multiomics data enables mechanistic microbiome research.</title>
        <authorList>
            <person name="Poyet M."/>
            <person name="Groussin M."/>
            <person name="Gibbons S.M."/>
            <person name="Avila-Pacheco J."/>
            <person name="Jiang X."/>
            <person name="Kearney S.M."/>
            <person name="Perrotta A.R."/>
            <person name="Berdy B."/>
            <person name="Zhao S."/>
            <person name="Lieberman T.D."/>
            <person name="Swanson P.K."/>
            <person name="Smith M."/>
            <person name="Roesemann S."/>
            <person name="Alexander J.E."/>
            <person name="Rich S.A."/>
            <person name="Livny J."/>
            <person name="Vlamakis H."/>
            <person name="Clish C."/>
            <person name="Bullock K."/>
            <person name="Deik A."/>
            <person name="Scott J."/>
            <person name="Pierce K.A."/>
            <person name="Xavier R.J."/>
            <person name="Alm E.J."/>
        </authorList>
    </citation>
    <scope>NUCLEOTIDE SEQUENCE [LARGE SCALE GENOMIC DNA]</scope>
    <source>
        <strain evidence="5 7">BIOML-A1</strain>
    </source>
</reference>
<accession>A0A0M6WP19</accession>
<organism evidence="4 6">
    <name type="scientific">Roseburia faecis</name>
    <dbReference type="NCBI Taxonomy" id="301302"/>
    <lineage>
        <taxon>Bacteria</taxon>
        <taxon>Bacillati</taxon>
        <taxon>Bacillota</taxon>
        <taxon>Clostridia</taxon>
        <taxon>Lachnospirales</taxon>
        <taxon>Lachnospiraceae</taxon>
        <taxon>Roseburia</taxon>
    </lineage>
</organism>
<protein>
    <submittedName>
        <fullName evidence="4">Flagellar biosynthesis protein FlhG</fullName>
    </submittedName>
    <submittedName>
        <fullName evidence="5">P-loop NTPase</fullName>
    </submittedName>
</protein>
<dbReference type="GO" id="GO:0009898">
    <property type="term" value="C:cytoplasmic side of plasma membrane"/>
    <property type="evidence" value="ECO:0007669"/>
    <property type="project" value="TreeGrafter"/>
</dbReference>
<dbReference type="PIRSF" id="PIRSF003092">
    <property type="entry name" value="MinD"/>
    <property type="match status" value="1"/>
</dbReference>